<name>A0A0F8YB25_9ZZZZ</name>
<comment type="caution">
    <text evidence="2">The sequence shown here is derived from an EMBL/GenBank/DDBJ whole genome shotgun (WGS) entry which is preliminary data.</text>
</comment>
<proteinExistence type="predicted"/>
<accession>A0A0F8YB25</accession>
<organism evidence="2">
    <name type="scientific">marine sediment metagenome</name>
    <dbReference type="NCBI Taxonomy" id="412755"/>
    <lineage>
        <taxon>unclassified sequences</taxon>
        <taxon>metagenomes</taxon>
        <taxon>ecological metagenomes</taxon>
    </lineage>
</organism>
<keyword evidence="1" id="KW-0812">Transmembrane</keyword>
<evidence type="ECO:0000256" key="1">
    <source>
        <dbReference type="SAM" id="Phobius"/>
    </source>
</evidence>
<reference evidence="2" key="1">
    <citation type="journal article" date="2015" name="Nature">
        <title>Complex archaea that bridge the gap between prokaryotes and eukaryotes.</title>
        <authorList>
            <person name="Spang A."/>
            <person name="Saw J.H."/>
            <person name="Jorgensen S.L."/>
            <person name="Zaremba-Niedzwiedzka K."/>
            <person name="Martijn J."/>
            <person name="Lind A.E."/>
            <person name="van Eijk R."/>
            <person name="Schleper C."/>
            <person name="Guy L."/>
            <person name="Ettema T.J."/>
        </authorList>
    </citation>
    <scope>NUCLEOTIDE SEQUENCE</scope>
</reference>
<evidence type="ECO:0000313" key="2">
    <source>
        <dbReference type="EMBL" id="KKK78667.1"/>
    </source>
</evidence>
<gene>
    <name evidence="2" type="ORF">LCGC14_2841250</name>
</gene>
<dbReference type="EMBL" id="LAZR01054388">
    <property type="protein sequence ID" value="KKK78667.1"/>
    <property type="molecule type" value="Genomic_DNA"/>
</dbReference>
<feature type="transmembrane region" description="Helical" evidence="1">
    <location>
        <begin position="137"/>
        <end position="154"/>
    </location>
</feature>
<keyword evidence="1" id="KW-1133">Transmembrane helix</keyword>
<keyword evidence="1" id="KW-0472">Membrane</keyword>
<protein>
    <submittedName>
        <fullName evidence="2">Uncharacterized protein</fullName>
    </submittedName>
</protein>
<dbReference type="AlphaFoldDB" id="A0A0F8YB25"/>
<sequence>MKRKIIPVKDIAEKLGKRAKAFSEDIMSRIPIYLEFLKTLASIGKNVSLDIDKGLIKIKEDFVNDYLKEVSVEDKGLRSIKITFREKSAVFIIELKKFLLDGTIEIPFTVDSFMFSKEKKTITLKFGDKKITRGKNYYSQIILWFALSILRIFYRKEDLLKTKPFCLDSVQFNHDGTYTIELNKIPELRELFEKDVANIKYWDLITIDNLSFEKGMMIFRLSHKPAAVMKLSIGIIEMLPAGRLIRPLVNRF</sequence>